<dbReference type="SFLD" id="SFLDG01135">
    <property type="entry name" value="C1.5.6:_HAD__Beta-PGM__Phospha"/>
    <property type="match status" value="1"/>
</dbReference>
<sequence length="230" mass="26056">MPNSFKLEALLFDLDGTLADTVVQLAKASKQAVEAIGLNPPLLEQVKDYVGNGVNMLLARCIKGSFDAKVEDIDTTLFKRAREVFNEKYTKGLSENYRLYDGVTNGLELFKSKNLKLAVVTNKPHMFAIPLLKHMGIYDKFDFILAGEVLSKRKPDPYPLEYTLEKLNIKKENALMIGDSNNDILAGQRAGVKTAFLSYGYNRLDEKELHFDYRFDNFNDLTDFIIKQIG</sequence>
<reference evidence="5 6" key="1">
    <citation type="submission" date="2021-03" db="EMBL/GenBank/DDBJ databases">
        <title>Succinivibrio sp. nov. isolated from feces of cow.</title>
        <authorList>
            <person name="Choi J.-Y."/>
        </authorList>
    </citation>
    <scope>NUCLEOTIDE SEQUENCE [LARGE SCALE GENOMIC DNA]</scope>
    <source>
        <strain evidence="5 6">AGMB01872</strain>
    </source>
</reference>
<gene>
    <name evidence="5" type="ORF">J5V48_02525</name>
</gene>
<dbReference type="InterPro" id="IPR041492">
    <property type="entry name" value="HAD_2"/>
</dbReference>
<dbReference type="NCBIfam" id="TIGR01509">
    <property type="entry name" value="HAD-SF-IA-v3"/>
    <property type="match status" value="1"/>
</dbReference>
<dbReference type="Gene3D" id="1.10.150.240">
    <property type="entry name" value="Putative phosphatase, domain 2"/>
    <property type="match status" value="1"/>
</dbReference>
<dbReference type="NCBIfam" id="TIGR01549">
    <property type="entry name" value="HAD-SF-IA-v1"/>
    <property type="match status" value="1"/>
</dbReference>
<accession>A0ABS7DER0</accession>
<dbReference type="InterPro" id="IPR050155">
    <property type="entry name" value="HAD-like_hydrolase_sf"/>
</dbReference>
<evidence type="ECO:0000256" key="3">
    <source>
        <dbReference type="ARBA" id="ARBA00006171"/>
    </source>
</evidence>
<dbReference type="InterPro" id="IPR036412">
    <property type="entry name" value="HAD-like_sf"/>
</dbReference>
<dbReference type="Pfam" id="PF13419">
    <property type="entry name" value="HAD_2"/>
    <property type="match status" value="1"/>
</dbReference>
<dbReference type="InterPro" id="IPR006439">
    <property type="entry name" value="HAD-SF_hydro_IA"/>
</dbReference>
<dbReference type="SFLD" id="SFLDG01129">
    <property type="entry name" value="C1.5:_HAD__Beta-PGM__Phosphata"/>
    <property type="match status" value="1"/>
</dbReference>
<dbReference type="RefSeq" id="WP_219936768.1">
    <property type="nucleotide sequence ID" value="NZ_JAGFNY010000004.1"/>
</dbReference>
<dbReference type="EC" id="3.1.3.18" evidence="4"/>
<evidence type="ECO:0000256" key="2">
    <source>
        <dbReference type="ARBA" id="ARBA00004818"/>
    </source>
</evidence>
<keyword evidence="5" id="KW-0378">Hydrolase</keyword>
<dbReference type="Proteomes" id="UP000731465">
    <property type="component" value="Unassembled WGS sequence"/>
</dbReference>
<dbReference type="InterPro" id="IPR023214">
    <property type="entry name" value="HAD_sf"/>
</dbReference>
<dbReference type="PRINTS" id="PR00413">
    <property type="entry name" value="HADHALOGNASE"/>
</dbReference>
<comment type="pathway">
    <text evidence="2">Organic acid metabolism; glycolate biosynthesis; glycolate from 2-phosphoglycolate: step 1/1.</text>
</comment>
<comment type="catalytic activity">
    <reaction evidence="1">
        <text>2-phosphoglycolate + H2O = glycolate + phosphate</text>
        <dbReference type="Rhea" id="RHEA:14369"/>
        <dbReference type="ChEBI" id="CHEBI:15377"/>
        <dbReference type="ChEBI" id="CHEBI:29805"/>
        <dbReference type="ChEBI" id="CHEBI:43474"/>
        <dbReference type="ChEBI" id="CHEBI:58033"/>
        <dbReference type="EC" id="3.1.3.18"/>
    </reaction>
</comment>
<dbReference type="SFLD" id="SFLDS00003">
    <property type="entry name" value="Haloacid_Dehalogenase"/>
    <property type="match status" value="1"/>
</dbReference>
<protein>
    <recommendedName>
        <fullName evidence="4">phosphoglycolate phosphatase</fullName>
        <ecNumber evidence="4">3.1.3.18</ecNumber>
    </recommendedName>
</protein>
<evidence type="ECO:0000313" key="6">
    <source>
        <dbReference type="Proteomes" id="UP000731465"/>
    </source>
</evidence>
<evidence type="ECO:0000313" key="5">
    <source>
        <dbReference type="EMBL" id="MBW7569764.1"/>
    </source>
</evidence>
<dbReference type="PANTHER" id="PTHR43434">
    <property type="entry name" value="PHOSPHOGLYCOLATE PHOSPHATASE"/>
    <property type="match status" value="1"/>
</dbReference>
<dbReference type="EMBL" id="JAGFNY010000004">
    <property type="protein sequence ID" value="MBW7569764.1"/>
    <property type="molecule type" value="Genomic_DNA"/>
</dbReference>
<dbReference type="GO" id="GO:0016787">
    <property type="term" value="F:hydrolase activity"/>
    <property type="evidence" value="ECO:0007669"/>
    <property type="project" value="UniProtKB-KW"/>
</dbReference>
<evidence type="ECO:0000256" key="4">
    <source>
        <dbReference type="ARBA" id="ARBA00013078"/>
    </source>
</evidence>
<dbReference type="SUPFAM" id="SSF56784">
    <property type="entry name" value="HAD-like"/>
    <property type="match status" value="1"/>
</dbReference>
<proteinExistence type="inferred from homology"/>
<name>A0ABS7DER0_9GAMM</name>
<dbReference type="Gene3D" id="3.40.50.1000">
    <property type="entry name" value="HAD superfamily/HAD-like"/>
    <property type="match status" value="1"/>
</dbReference>
<evidence type="ECO:0000256" key="1">
    <source>
        <dbReference type="ARBA" id="ARBA00000830"/>
    </source>
</evidence>
<dbReference type="InterPro" id="IPR023198">
    <property type="entry name" value="PGP-like_dom2"/>
</dbReference>
<organism evidence="5 6">
    <name type="scientific">Succinivibrio faecicola</name>
    <dbReference type="NCBI Taxonomy" id="2820300"/>
    <lineage>
        <taxon>Bacteria</taxon>
        <taxon>Pseudomonadati</taxon>
        <taxon>Pseudomonadota</taxon>
        <taxon>Gammaproteobacteria</taxon>
        <taxon>Aeromonadales</taxon>
        <taxon>Succinivibrionaceae</taxon>
        <taxon>Succinivibrio</taxon>
    </lineage>
</organism>
<dbReference type="PANTHER" id="PTHR43434:SF1">
    <property type="entry name" value="PHOSPHOGLYCOLATE PHOSPHATASE"/>
    <property type="match status" value="1"/>
</dbReference>
<keyword evidence="6" id="KW-1185">Reference proteome</keyword>
<comment type="similarity">
    <text evidence="3">Belongs to the HAD-like hydrolase superfamily. CbbY/CbbZ/Gph/YieH family.</text>
</comment>
<comment type="caution">
    <text evidence="5">The sequence shown here is derived from an EMBL/GenBank/DDBJ whole genome shotgun (WGS) entry which is preliminary data.</text>
</comment>